<dbReference type="SUPFAM" id="SSF54373">
    <property type="entry name" value="FAD-linked reductases, C-terminal domain"/>
    <property type="match status" value="1"/>
</dbReference>
<dbReference type="InterPro" id="IPR031656">
    <property type="entry name" value="DAO_C"/>
</dbReference>
<feature type="domain" description="Alpha-glycerophosphate oxidase C-terminal" evidence="11">
    <location>
        <begin position="403"/>
        <end position="531"/>
    </location>
</feature>
<evidence type="ECO:0000313" key="13">
    <source>
        <dbReference type="Proteomes" id="UP001303902"/>
    </source>
</evidence>
<dbReference type="EMBL" id="CP129118">
    <property type="protein sequence ID" value="WOV88170.1"/>
    <property type="molecule type" value="Genomic_DNA"/>
</dbReference>
<dbReference type="Pfam" id="PF16901">
    <property type="entry name" value="DAO_C"/>
    <property type="match status" value="1"/>
</dbReference>
<accession>A0ABZ0L6P3</accession>
<evidence type="ECO:0000256" key="3">
    <source>
        <dbReference type="ARBA" id="ARBA00007330"/>
    </source>
</evidence>
<dbReference type="PROSITE" id="PS00978">
    <property type="entry name" value="FAD_G3PDH_2"/>
    <property type="match status" value="1"/>
</dbReference>
<dbReference type="RefSeq" id="WP_317968950.1">
    <property type="nucleotide sequence ID" value="NZ_CP129118.1"/>
</dbReference>
<name>A0ABZ0L6P3_9BACL</name>
<dbReference type="Gene3D" id="3.50.50.60">
    <property type="entry name" value="FAD/NAD(P)-binding domain"/>
    <property type="match status" value="1"/>
</dbReference>
<dbReference type="SUPFAM" id="SSF51905">
    <property type="entry name" value="FAD/NAD(P)-binding domain"/>
    <property type="match status" value="1"/>
</dbReference>
<evidence type="ECO:0000256" key="4">
    <source>
        <dbReference type="ARBA" id="ARBA00022630"/>
    </source>
</evidence>
<dbReference type="InterPro" id="IPR000447">
    <property type="entry name" value="G3P_DH_FAD-dep"/>
</dbReference>
<comment type="catalytic activity">
    <reaction evidence="8 9">
        <text>a quinone + sn-glycerol 3-phosphate = dihydroxyacetone phosphate + a quinol</text>
        <dbReference type="Rhea" id="RHEA:18977"/>
        <dbReference type="ChEBI" id="CHEBI:24646"/>
        <dbReference type="ChEBI" id="CHEBI:57597"/>
        <dbReference type="ChEBI" id="CHEBI:57642"/>
        <dbReference type="ChEBI" id="CHEBI:132124"/>
        <dbReference type="EC" id="1.1.5.3"/>
    </reaction>
</comment>
<evidence type="ECO:0000256" key="1">
    <source>
        <dbReference type="ARBA" id="ARBA00001974"/>
    </source>
</evidence>
<keyword evidence="7 9" id="KW-0560">Oxidoreductase</keyword>
<dbReference type="PROSITE" id="PS00977">
    <property type="entry name" value="FAD_G3PDH_1"/>
    <property type="match status" value="1"/>
</dbReference>
<keyword evidence="4 9" id="KW-0285">Flavoprotein</keyword>
<gene>
    <name evidence="12" type="ORF">QWT69_03320</name>
</gene>
<comment type="similarity">
    <text evidence="3 9">Belongs to the FAD-dependent glycerol-3-phosphate dehydrogenase family.</text>
</comment>
<evidence type="ECO:0000256" key="8">
    <source>
        <dbReference type="ARBA" id="ARBA00049055"/>
    </source>
</evidence>
<comment type="cofactor">
    <cofactor evidence="1 9">
        <name>FAD</name>
        <dbReference type="ChEBI" id="CHEBI:57692"/>
    </cofactor>
</comment>
<evidence type="ECO:0000256" key="7">
    <source>
        <dbReference type="ARBA" id="ARBA00023002"/>
    </source>
</evidence>
<evidence type="ECO:0000259" key="10">
    <source>
        <dbReference type="Pfam" id="PF01266"/>
    </source>
</evidence>
<keyword evidence="5" id="KW-0319">Glycerol metabolism</keyword>
<reference evidence="12 13" key="1">
    <citation type="submission" date="2023-06" db="EMBL/GenBank/DDBJ databases">
        <title>Sporosarcina sp. nov., isolated from Korean tranditional fermented seafood 'Jeotgal'.</title>
        <authorList>
            <person name="Yang A.I."/>
            <person name="Shin N.-R."/>
        </authorList>
    </citation>
    <scope>NUCLEOTIDE SEQUENCE [LARGE SCALE GENOMIC DNA]</scope>
    <source>
        <strain evidence="12 13">T2O-4</strain>
    </source>
</reference>
<keyword evidence="6" id="KW-0274">FAD</keyword>
<dbReference type="PRINTS" id="PR01001">
    <property type="entry name" value="FADG3PDH"/>
</dbReference>
<keyword evidence="13" id="KW-1185">Reference proteome</keyword>
<dbReference type="PANTHER" id="PTHR11985">
    <property type="entry name" value="GLYCEROL-3-PHOSPHATE DEHYDROGENASE"/>
    <property type="match status" value="1"/>
</dbReference>
<feature type="domain" description="FAD dependent oxidoreductase" evidence="10">
    <location>
        <begin position="21"/>
        <end position="349"/>
    </location>
</feature>
<dbReference type="EC" id="1.1.5.3" evidence="9"/>
<dbReference type="Gene3D" id="1.10.8.870">
    <property type="entry name" value="Alpha-glycerophosphate oxidase, cap domain"/>
    <property type="match status" value="1"/>
</dbReference>
<evidence type="ECO:0000256" key="9">
    <source>
        <dbReference type="RuleBase" id="RU361217"/>
    </source>
</evidence>
<dbReference type="PANTHER" id="PTHR11985:SF35">
    <property type="entry name" value="ANAEROBIC GLYCEROL-3-PHOSPHATE DEHYDROGENASE SUBUNIT A"/>
    <property type="match status" value="1"/>
</dbReference>
<dbReference type="Proteomes" id="UP001303902">
    <property type="component" value="Chromosome"/>
</dbReference>
<comment type="pathway">
    <text evidence="2">Polyol metabolism; glycerol degradation via glycerol kinase pathway; glycerone phosphate from sn-glycerol 3-phosphate (aerobic route): step 1/1.</text>
</comment>
<dbReference type="InterPro" id="IPR038299">
    <property type="entry name" value="DAO_C_sf"/>
</dbReference>
<dbReference type="InterPro" id="IPR006076">
    <property type="entry name" value="FAD-dep_OxRdtase"/>
</dbReference>
<evidence type="ECO:0000256" key="5">
    <source>
        <dbReference type="ARBA" id="ARBA00022798"/>
    </source>
</evidence>
<protein>
    <recommendedName>
        <fullName evidence="9">Glycerol-3-phosphate dehydrogenase</fullName>
        <ecNumber evidence="9">1.1.5.3</ecNumber>
    </recommendedName>
</protein>
<dbReference type="Pfam" id="PF01266">
    <property type="entry name" value="DAO"/>
    <property type="match status" value="1"/>
</dbReference>
<proteinExistence type="inferred from homology"/>
<dbReference type="InterPro" id="IPR036188">
    <property type="entry name" value="FAD/NAD-bd_sf"/>
</dbReference>
<dbReference type="Gene3D" id="3.30.9.10">
    <property type="entry name" value="D-Amino Acid Oxidase, subunit A, domain 2"/>
    <property type="match status" value="1"/>
</dbReference>
<dbReference type="GO" id="GO:0016491">
    <property type="term" value="F:oxidoreductase activity"/>
    <property type="evidence" value="ECO:0007669"/>
    <property type="project" value="UniProtKB-KW"/>
</dbReference>
<sequence length="550" mass="61191">MGFSNVNRAELKKELEEQTYDLLVIGGGITGAGIALDAATRGLKVAVVEMQDFAAGTSSRSTKLVHGGLRYLKQLEVKMVAEVGKEREIVYQNGPHITTPEWMLLPFYKGGTFGPFTTNIALRVYDFLAGVKKSERRKMFTPAVATDYEPLLKNEGLKGAGYYVEYKTDDARLTIEVMKKAVEKGAVALNYMKVADLIYENKKAVGVKVEDVIEGSHFVVRALKIVNAAGPWVDTLREIDHSKKGKSLQLTKGIHLVFNGKKFPLQQAIYFDGPDGRMIFAIPREGKAYVGTTDTVYKGDIAHPEVTVQDRDYILQAIEFMFPSVKIGPAEVESSWAGLRPLIHEDGKSPTEISRKDEIFVSESGLISIAGGKLTGYRKMAEHVLDLVVKQLNEEEGQHYLGSQTKHLPISGGDVGGADGFHKFVVERVKKGKTLGLSEVISGKMIHRYGSNVDTVFSIYENGKGIAGTENMDPLVYAQLRYAIDHELIYKPTDFFIRRTGALYFDIKAVQMHKEVVCQFLKKEFNWTEEQSVGYRKELEDAIKDAILVD</sequence>
<evidence type="ECO:0000256" key="2">
    <source>
        <dbReference type="ARBA" id="ARBA00004977"/>
    </source>
</evidence>
<organism evidence="12 13">
    <name type="scientific">Sporosarcina oncorhynchi</name>
    <dbReference type="NCBI Taxonomy" id="3056444"/>
    <lineage>
        <taxon>Bacteria</taxon>
        <taxon>Bacillati</taxon>
        <taxon>Bacillota</taxon>
        <taxon>Bacilli</taxon>
        <taxon>Bacillales</taxon>
        <taxon>Caryophanaceae</taxon>
        <taxon>Sporosarcina</taxon>
    </lineage>
</organism>
<evidence type="ECO:0000256" key="6">
    <source>
        <dbReference type="ARBA" id="ARBA00022827"/>
    </source>
</evidence>
<evidence type="ECO:0000259" key="11">
    <source>
        <dbReference type="Pfam" id="PF16901"/>
    </source>
</evidence>
<evidence type="ECO:0000313" key="12">
    <source>
        <dbReference type="EMBL" id="WOV88170.1"/>
    </source>
</evidence>